<sequence length="313" mass="33113">MFEDHISKVYIAGGSAHPKPRVELQLRVSSTECLHKYCNGGRIQIPDLTDKKLASCSGCLSSNVDLHEGGGPGGDCKAKADVNVGPAADDDTAGCPASKTPSPPPSYTSPASMPASSPVMASPLLSLTSPTSAFSHISFSVSQLHFRMTTEVTTAARYICFAVPNLAVIADVEGSLKEDSRTKYLLIAVIRVREILGLGKDPGGGNALNVQRVVRDLIDAGAAGCFLEVVPAEEHALKIEAAREAIRDADFFLVAKTDARATSGLEEAISRANLYWEEKKNLRGTKEPHGSNSQFSLSNCAVAKPAGFILPFS</sequence>
<dbReference type="SUPFAM" id="SSF51621">
    <property type="entry name" value="Phosphoenolpyruvate/pyruvate domain"/>
    <property type="match status" value="1"/>
</dbReference>
<proteinExistence type="predicted"/>
<dbReference type="InterPro" id="IPR040442">
    <property type="entry name" value="Pyrv_kinase-like_dom_sf"/>
</dbReference>
<dbReference type="OrthoDB" id="429143at2759"/>
<evidence type="ECO:0000313" key="2">
    <source>
        <dbReference type="EMBL" id="KAJ8450361.1"/>
    </source>
</evidence>
<comment type="caution">
    <text evidence="2">The sequence shown here is derived from an EMBL/GenBank/DDBJ whole genome shotgun (WGS) entry which is preliminary data.</text>
</comment>
<dbReference type="EMBL" id="JAKOGI010000016">
    <property type="protein sequence ID" value="KAJ8450361.1"/>
    <property type="molecule type" value="Genomic_DNA"/>
</dbReference>
<dbReference type="Gene3D" id="3.20.20.60">
    <property type="entry name" value="Phosphoenolpyruvate-binding domains"/>
    <property type="match status" value="1"/>
</dbReference>
<dbReference type="AlphaFoldDB" id="A0A9Q1QQV8"/>
<dbReference type="InterPro" id="IPR015813">
    <property type="entry name" value="Pyrv/PenolPyrv_kinase-like_dom"/>
</dbReference>
<dbReference type="PANTHER" id="PTHR42905:SF5">
    <property type="entry name" value="CARBOXYVINYL-CARBOXYPHOSPHONATE PHOSPHORYLMUTASE, CHLOROPLASTIC"/>
    <property type="match status" value="1"/>
</dbReference>
<protein>
    <recommendedName>
        <fullName evidence="4">Pyruvate kinase</fullName>
    </recommendedName>
</protein>
<organism evidence="2 3">
    <name type="scientific">Carnegiea gigantea</name>
    <dbReference type="NCBI Taxonomy" id="171969"/>
    <lineage>
        <taxon>Eukaryota</taxon>
        <taxon>Viridiplantae</taxon>
        <taxon>Streptophyta</taxon>
        <taxon>Embryophyta</taxon>
        <taxon>Tracheophyta</taxon>
        <taxon>Spermatophyta</taxon>
        <taxon>Magnoliopsida</taxon>
        <taxon>eudicotyledons</taxon>
        <taxon>Gunneridae</taxon>
        <taxon>Pentapetalae</taxon>
        <taxon>Caryophyllales</taxon>
        <taxon>Cactineae</taxon>
        <taxon>Cactaceae</taxon>
        <taxon>Cactoideae</taxon>
        <taxon>Echinocereeae</taxon>
        <taxon>Carnegiea</taxon>
    </lineage>
</organism>
<dbReference type="Pfam" id="PF13714">
    <property type="entry name" value="PEP_mutase"/>
    <property type="match status" value="1"/>
</dbReference>
<evidence type="ECO:0000256" key="1">
    <source>
        <dbReference type="SAM" id="MobiDB-lite"/>
    </source>
</evidence>
<gene>
    <name evidence="2" type="ORF">Cgig2_004818</name>
</gene>
<dbReference type="GO" id="GO:0003824">
    <property type="term" value="F:catalytic activity"/>
    <property type="evidence" value="ECO:0007669"/>
    <property type="project" value="InterPro"/>
</dbReference>
<evidence type="ECO:0008006" key="4">
    <source>
        <dbReference type="Google" id="ProtNLM"/>
    </source>
</evidence>
<reference evidence="2" key="1">
    <citation type="submission" date="2022-04" db="EMBL/GenBank/DDBJ databases">
        <title>Carnegiea gigantea Genome sequencing and assembly v2.</title>
        <authorList>
            <person name="Copetti D."/>
            <person name="Sanderson M.J."/>
            <person name="Burquez A."/>
            <person name="Wojciechowski M.F."/>
        </authorList>
    </citation>
    <scope>NUCLEOTIDE SEQUENCE</scope>
    <source>
        <strain evidence="2">SGP5-SGP5p</strain>
        <tissue evidence="2">Aerial part</tissue>
    </source>
</reference>
<dbReference type="Proteomes" id="UP001153076">
    <property type="component" value="Unassembled WGS sequence"/>
</dbReference>
<dbReference type="PANTHER" id="PTHR42905">
    <property type="entry name" value="PHOSPHOENOLPYRUVATE CARBOXYLASE"/>
    <property type="match status" value="1"/>
</dbReference>
<evidence type="ECO:0000313" key="3">
    <source>
        <dbReference type="Proteomes" id="UP001153076"/>
    </source>
</evidence>
<keyword evidence="3" id="KW-1185">Reference proteome</keyword>
<accession>A0A9Q1QQV8</accession>
<feature type="region of interest" description="Disordered" evidence="1">
    <location>
        <begin position="87"/>
        <end position="114"/>
    </location>
</feature>
<name>A0A9Q1QQV8_9CARY</name>